<evidence type="ECO:0000313" key="7">
    <source>
        <dbReference type="Proteomes" id="UP000663864"/>
    </source>
</evidence>
<keyword evidence="1" id="KW-0732">Signal</keyword>
<keyword evidence="3" id="KW-1133">Transmembrane helix</keyword>
<accession>A0A814J684</accession>
<organism evidence="5 7">
    <name type="scientific">Rotaria sordida</name>
    <dbReference type="NCBI Taxonomy" id="392033"/>
    <lineage>
        <taxon>Eukaryota</taxon>
        <taxon>Metazoa</taxon>
        <taxon>Spiralia</taxon>
        <taxon>Gnathifera</taxon>
        <taxon>Rotifera</taxon>
        <taxon>Eurotatoria</taxon>
        <taxon>Bdelloidea</taxon>
        <taxon>Philodinida</taxon>
        <taxon>Philodinidae</taxon>
        <taxon>Rotaria</taxon>
    </lineage>
</organism>
<keyword evidence="3" id="KW-0812">Transmembrane</keyword>
<evidence type="ECO:0000256" key="1">
    <source>
        <dbReference type="ARBA" id="ARBA00022729"/>
    </source>
</evidence>
<dbReference type="EMBL" id="CAJNOT010000609">
    <property type="protein sequence ID" value="CAF1033925.1"/>
    <property type="molecule type" value="Genomic_DNA"/>
</dbReference>
<dbReference type="EMBL" id="CAJOBD010002996">
    <property type="protein sequence ID" value="CAF3921947.1"/>
    <property type="molecule type" value="Genomic_DNA"/>
</dbReference>
<feature type="domain" description="LamG-like jellyroll fold" evidence="4">
    <location>
        <begin position="142"/>
        <end position="279"/>
    </location>
</feature>
<dbReference type="SMART" id="SM00560">
    <property type="entry name" value="LamGL"/>
    <property type="match status" value="1"/>
</dbReference>
<feature type="transmembrane region" description="Helical" evidence="3">
    <location>
        <begin position="126"/>
        <end position="150"/>
    </location>
</feature>
<sequence length="287" mass="30956">MNVWTHVACVYDSATQTLQVWLNGVLDSSRSASPYLGTSGNTLIGAVSYINSPSCFNGYIDQVRYKSRAKNSTELLNDASLYVYYSFDGGSILDNGPNGINATVYGSLSTTTGRVNQALQFGSASYLYYTYAPFYFLGISNQAFSIGLWAKPTGSLAASTLVFVTVSTWCVHFVTMRSSGQLTANLWNGGAIATNGPTFSLNNWVHIGYTYSPSNGIKLYINGNFYSTTGSFSFSASGVPMYITLGSDGGLTHCSPSYGGQFTGALDEFYLYRRELAASEIWALANP</sequence>
<dbReference type="InterPro" id="IPR013320">
    <property type="entry name" value="ConA-like_dom_sf"/>
</dbReference>
<dbReference type="Pfam" id="PF13385">
    <property type="entry name" value="Laminin_G_3"/>
    <property type="match status" value="2"/>
</dbReference>
<evidence type="ECO:0000313" key="5">
    <source>
        <dbReference type="EMBL" id="CAF1033925.1"/>
    </source>
</evidence>
<dbReference type="AlphaFoldDB" id="A0A814J684"/>
<evidence type="ECO:0000259" key="4">
    <source>
        <dbReference type="SMART" id="SM00560"/>
    </source>
</evidence>
<dbReference type="SUPFAM" id="SSF49899">
    <property type="entry name" value="Concanavalin A-like lectins/glucanases"/>
    <property type="match status" value="2"/>
</dbReference>
<feature type="transmembrane region" description="Helical" evidence="3">
    <location>
        <begin position="156"/>
        <end position="175"/>
    </location>
</feature>
<keyword evidence="2" id="KW-1015">Disulfide bond</keyword>
<dbReference type="InterPro" id="IPR006558">
    <property type="entry name" value="LamG-like"/>
</dbReference>
<evidence type="ECO:0000256" key="3">
    <source>
        <dbReference type="SAM" id="Phobius"/>
    </source>
</evidence>
<dbReference type="Proteomes" id="UP000663864">
    <property type="component" value="Unassembled WGS sequence"/>
</dbReference>
<keyword evidence="3" id="KW-0472">Membrane</keyword>
<protein>
    <recommendedName>
        <fullName evidence="4">LamG-like jellyroll fold domain-containing protein</fullName>
    </recommendedName>
</protein>
<dbReference type="Proteomes" id="UP000663836">
    <property type="component" value="Unassembled WGS sequence"/>
</dbReference>
<reference evidence="5" key="1">
    <citation type="submission" date="2021-02" db="EMBL/GenBank/DDBJ databases">
        <authorList>
            <person name="Nowell W R."/>
        </authorList>
    </citation>
    <scope>NUCLEOTIDE SEQUENCE</scope>
</reference>
<proteinExistence type="predicted"/>
<dbReference type="Gene3D" id="2.60.120.200">
    <property type="match status" value="2"/>
</dbReference>
<comment type="caution">
    <text evidence="5">The sequence shown here is derived from an EMBL/GenBank/DDBJ whole genome shotgun (WGS) entry which is preliminary data.</text>
</comment>
<name>A0A814J684_9BILA</name>
<gene>
    <name evidence="6" type="ORF">JBS370_LOCUS21973</name>
    <name evidence="5" type="ORF">ZHD862_LOCUS14189</name>
</gene>
<evidence type="ECO:0000313" key="6">
    <source>
        <dbReference type="EMBL" id="CAF3921947.1"/>
    </source>
</evidence>
<evidence type="ECO:0000256" key="2">
    <source>
        <dbReference type="ARBA" id="ARBA00023157"/>
    </source>
</evidence>